<feature type="transmembrane region" description="Helical" evidence="7">
    <location>
        <begin position="127"/>
        <end position="148"/>
    </location>
</feature>
<feature type="transmembrane region" description="Helical" evidence="7">
    <location>
        <begin position="48"/>
        <end position="72"/>
    </location>
</feature>
<dbReference type="PANTHER" id="PTHR30250:SF11">
    <property type="entry name" value="O-ANTIGEN TRANSPORTER-RELATED"/>
    <property type="match status" value="1"/>
</dbReference>
<dbReference type="InterPro" id="IPR002797">
    <property type="entry name" value="Polysacc_synth"/>
</dbReference>
<dbReference type="PANTHER" id="PTHR30250">
    <property type="entry name" value="PST FAMILY PREDICTED COLANIC ACID TRANSPORTER"/>
    <property type="match status" value="1"/>
</dbReference>
<feature type="transmembrane region" description="Helical" evidence="7">
    <location>
        <begin position="304"/>
        <end position="333"/>
    </location>
</feature>
<dbReference type="RefSeq" id="WP_157806640.1">
    <property type="nucleotide sequence ID" value="NZ_CP031849.1"/>
</dbReference>
<feature type="transmembrane region" description="Helical" evidence="7">
    <location>
        <begin position="181"/>
        <end position="205"/>
    </location>
</feature>
<keyword evidence="2" id="KW-1003">Cell membrane</keyword>
<feature type="transmembrane region" description="Helical" evidence="7">
    <location>
        <begin position="398"/>
        <end position="416"/>
    </location>
</feature>
<evidence type="ECO:0000256" key="3">
    <source>
        <dbReference type="ARBA" id="ARBA00022692"/>
    </source>
</evidence>
<reference evidence="8" key="2">
    <citation type="submission" date="2016-08" db="EMBL/GenBank/DDBJ databases">
        <title>Klebsiella loci capsule.</title>
        <authorList>
            <person name="Holt K.E."/>
            <person name="Thomson N.R."/>
        </authorList>
    </citation>
    <scope>NUCLEOTIDE SEQUENCE</scope>
    <source>
        <strain evidence="8">INF092</strain>
    </source>
</reference>
<evidence type="ECO:0000256" key="2">
    <source>
        <dbReference type="ARBA" id="ARBA00022475"/>
    </source>
</evidence>
<protein>
    <recommendedName>
        <fullName evidence="6">Putative O-antigen transporter</fullName>
    </recommendedName>
</protein>
<evidence type="ECO:0000313" key="8">
    <source>
        <dbReference type="EMBL" id="SCA95809.1"/>
    </source>
</evidence>
<evidence type="ECO:0000256" key="6">
    <source>
        <dbReference type="ARBA" id="ARBA00049738"/>
    </source>
</evidence>
<accession>A0A1C3SYZ7</accession>
<feature type="transmembrane region" description="Helical" evidence="7">
    <location>
        <begin position="345"/>
        <end position="366"/>
    </location>
</feature>
<keyword evidence="3 7" id="KW-0812">Transmembrane</keyword>
<dbReference type="Pfam" id="PF01943">
    <property type="entry name" value="Polysacc_synt"/>
    <property type="match status" value="1"/>
</dbReference>
<keyword evidence="4 7" id="KW-1133">Transmembrane helix</keyword>
<dbReference type="CDD" id="cd13128">
    <property type="entry name" value="MATE_Wzx_like"/>
    <property type="match status" value="1"/>
</dbReference>
<comment type="subcellular location">
    <subcellularLocation>
        <location evidence="1">Cell membrane</location>
        <topology evidence="1">Multi-pass membrane protein</topology>
    </subcellularLocation>
</comment>
<feature type="transmembrane region" description="Helical" evidence="7">
    <location>
        <begin position="373"/>
        <end position="392"/>
    </location>
</feature>
<feature type="transmembrane region" description="Helical" evidence="7">
    <location>
        <begin position="93"/>
        <end position="115"/>
    </location>
</feature>
<name>A0A1C3SYZ7_KLEPN</name>
<dbReference type="InterPro" id="IPR050833">
    <property type="entry name" value="Poly_Biosynth_Transport"/>
</dbReference>
<sequence length="421" mass="47911">MRRIINKLKIDAEKKNIFSNFIFLFLLQIANYLLPLLTVPYLVRTIGIANVGLLAFAGAVCTYFQIITDFGFNLSATRQVSINRSNKSILNEIYSSVIYIKIMLSIFCFIALLGLLEIVPQFKENKLVFILTYIGVFGQSLFPVWLFQGLERMRYITFINVGIKVLFTLSIFILINKPDDYIYVPALTSVSMVLSGIIAMLVIFVNFNISLQIVKFDIIGKYFKDGWHIFTSRVFSSLYKNSAVLILGFFTTHQVTGYYSVAEKIIRSLQTLQNVIGDALYPHLVKSFHDGKYSYNDFSRKYKWIVTIAYVCMALCVLVFSDIAAKIFVGVAYHQVSINIKIMSLIIFFGGLNYYYGILGLVALNYKKEFSRYVLITGIVSIISMIIFSVLYEDVGASIVSVLSEFLLLVLILNKLRKIKA</sequence>
<evidence type="ECO:0000256" key="1">
    <source>
        <dbReference type="ARBA" id="ARBA00004651"/>
    </source>
</evidence>
<organism evidence="8">
    <name type="scientific">Klebsiella pneumoniae</name>
    <dbReference type="NCBI Taxonomy" id="573"/>
    <lineage>
        <taxon>Bacteria</taxon>
        <taxon>Pseudomonadati</taxon>
        <taxon>Pseudomonadota</taxon>
        <taxon>Gammaproteobacteria</taxon>
        <taxon>Enterobacterales</taxon>
        <taxon>Enterobacteriaceae</taxon>
        <taxon>Klebsiella/Raoultella group</taxon>
        <taxon>Klebsiella</taxon>
        <taxon>Klebsiella pneumoniae complex</taxon>
    </lineage>
</organism>
<dbReference type="EMBL" id="LT603707">
    <property type="protein sequence ID" value="SCA95809.1"/>
    <property type="molecule type" value="Genomic_DNA"/>
</dbReference>
<evidence type="ECO:0000256" key="4">
    <source>
        <dbReference type="ARBA" id="ARBA00022989"/>
    </source>
</evidence>
<evidence type="ECO:0000256" key="7">
    <source>
        <dbReference type="SAM" id="Phobius"/>
    </source>
</evidence>
<reference evidence="8" key="1">
    <citation type="submission" date="2016-07" db="EMBL/GenBank/DDBJ databases">
        <authorList>
            <person name="Informatics P."/>
        </authorList>
    </citation>
    <scope>NUCLEOTIDE SEQUENCE</scope>
    <source>
        <strain evidence="8">INF092</strain>
    </source>
</reference>
<gene>
    <name evidence="8" type="primary">wzx</name>
    <name evidence="8" type="synonym">KL131_00014</name>
</gene>
<dbReference type="GO" id="GO:0005886">
    <property type="term" value="C:plasma membrane"/>
    <property type="evidence" value="ECO:0007669"/>
    <property type="project" value="UniProtKB-SubCell"/>
</dbReference>
<feature type="transmembrane region" description="Helical" evidence="7">
    <location>
        <begin position="21"/>
        <end position="42"/>
    </location>
</feature>
<feature type="transmembrane region" description="Helical" evidence="7">
    <location>
        <begin position="155"/>
        <end position="175"/>
    </location>
</feature>
<proteinExistence type="predicted"/>
<keyword evidence="5 7" id="KW-0472">Membrane</keyword>
<dbReference type="AlphaFoldDB" id="A0A1C3SYZ7"/>
<evidence type="ECO:0000256" key="5">
    <source>
        <dbReference type="ARBA" id="ARBA00023136"/>
    </source>
</evidence>